<reference evidence="3" key="1">
    <citation type="journal article" date="2019" name="Int. J. Syst. Evol. Microbiol.">
        <title>The Global Catalogue of Microorganisms (GCM) 10K type strain sequencing project: providing services to taxonomists for standard genome sequencing and annotation.</title>
        <authorList>
            <consortium name="The Broad Institute Genomics Platform"/>
            <consortium name="The Broad Institute Genome Sequencing Center for Infectious Disease"/>
            <person name="Wu L."/>
            <person name="Ma J."/>
        </authorList>
    </citation>
    <scope>NUCLEOTIDE SEQUENCE [LARGE SCALE GENOMIC DNA]</scope>
    <source>
        <strain evidence="3">JCM 16545</strain>
    </source>
</reference>
<dbReference type="GO" id="GO:0016491">
    <property type="term" value="F:oxidoreductase activity"/>
    <property type="evidence" value="ECO:0007669"/>
    <property type="project" value="UniProtKB-KW"/>
</dbReference>
<accession>A0ABW5DZV9</accession>
<dbReference type="PANTHER" id="PTHR43747">
    <property type="entry name" value="FAD-BINDING PROTEIN"/>
    <property type="match status" value="1"/>
</dbReference>
<keyword evidence="2" id="KW-0560">Oxidoreductase</keyword>
<dbReference type="InterPro" id="IPR036188">
    <property type="entry name" value="FAD/NAD-bd_sf"/>
</dbReference>
<evidence type="ECO:0000259" key="1">
    <source>
        <dbReference type="Pfam" id="PF01494"/>
    </source>
</evidence>
<comment type="caution">
    <text evidence="2">The sequence shown here is derived from an EMBL/GenBank/DDBJ whole genome shotgun (WGS) entry which is preliminary data.</text>
</comment>
<dbReference type="InterPro" id="IPR050816">
    <property type="entry name" value="Flavin-dep_Halogenase_NPB"/>
</dbReference>
<dbReference type="SUPFAM" id="SSF51905">
    <property type="entry name" value="FAD/NAD(P)-binding domain"/>
    <property type="match status" value="1"/>
</dbReference>
<evidence type="ECO:0000313" key="3">
    <source>
        <dbReference type="Proteomes" id="UP001597297"/>
    </source>
</evidence>
<sequence>MSSHTDVLIQGAGPAGLFAASWLAREGHSVLIQERPRASPLQRIEALGPDVLYYLRQIGLDRSWLSKVAQPVPGTISRWSTEEEEYSDAMLNPHGHAWSTRRDHFDSALRNHAQILGVQFTKEARQADIILTATGSETAKKAIITDKLIAFTRNYHCQNVLDLRLRIEATPHGWWYAQPAPGGIIGLGFLTDRETIKGLNKEHVWQEMLPPSLVSILMSAQMQSPIHATSVTCALVSHSHHHIGNARASYDPLTGRGVAEALRNTLETISSLPHESGSKPTEIEQHYNAYLTERRQLYTLGFKRFKSDFWQRRITTPSSLVRSY</sequence>
<dbReference type="PANTHER" id="PTHR43747:SF1">
    <property type="entry name" value="SLR1998 PROTEIN"/>
    <property type="match status" value="1"/>
</dbReference>
<organism evidence="2 3">
    <name type="scientific">Rubritalea spongiae</name>
    <dbReference type="NCBI Taxonomy" id="430797"/>
    <lineage>
        <taxon>Bacteria</taxon>
        <taxon>Pseudomonadati</taxon>
        <taxon>Verrucomicrobiota</taxon>
        <taxon>Verrucomicrobiia</taxon>
        <taxon>Verrucomicrobiales</taxon>
        <taxon>Rubritaleaceae</taxon>
        <taxon>Rubritalea</taxon>
    </lineage>
</organism>
<proteinExistence type="predicted"/>
<dbReference type="Proteomes" id="UP001597297">
    <property type="component" value="Unassembled WGS sequence"/>
</dbReference>
<dbReference type="InterPro" id="IPR002938">
    <property type="entry name" value="FAD-bd"/>
</dbReference>
<dbReference type="Gene3D" id="3.50.50.60">
    <property type="entry name" value="FAD/NAD(P)-binding domain"/>
    <property type="match status" value="2"/>
</dbReference>
<dbReference type="Pfam" id="PF01494">
    <property type="entry name" value="FAD_binding_3"/>
    <property type="match status" value="1"/>
</dbReference>
<dbReference type="EC" id="1.-.-.-" evidence="2"/>
<feature type="domain" description="FAD-binding" evidence="1">
    <location>
        <begin position="5"/>
        <end position="126"/>
    </location>
</feature>
<keyword evidence="3" id="KW-1185">Reference proteome</keyword>
<name>A0ABW5DZV9_9BACT</name>
<dbReference type="PRINTS" id="PR00420">
    <property type="entry name" value="RNGMNOXGNASE"/>
</dbReference>
<gene>
    <name evidence="2" type="ORF">ACFSQZ_04740</name>
</gene>
<dbReference type="EMBL" id="JBHUJC010000012">
    <property type="protein sequence ID" value="MFD2275768.1"/>
    <property type="molecule type" value="Genomic_DNA"/>
</dbReference>
<evidence type="ECO:0000313" key="2">
    <source>
        <dbReference type="EMBL" id="MFD2275768.1"/>
    </source>
</evidence>
<protein>
    <submittedName>
        <fullName evidence="2">NAD(P)/FAD-dependent oxidoreductase</fullName>
        <ecNumber evidence="2">1.-.-.-</ecNumber>
    </submittedName>
</protein>
<dbReference type="RefSeq" id="WP_377094297.1">
    <property type="nucleotide sequence ID" value="NZ_JBHSJM010000001.1"/>
</dbReference>